<dbReference type="SUPFAM" id="SSF50630">
    <property type="entry name" value="Acid proteases"/>
    <property type="match status" value="1"/>
</dbReference>
<gene>
    <name evidence="4" type="ORF">SHERM_20197</name>
</gene>
<feature type="domain" description="CCHC-type" evidence="3">
    <location>
        <begin position="215"/>
        <end position="230"/>
    </location>
</feature>
<dbReference type="Gene3D" id="4.10.60.10">
    <property type="entry name" value="Zinc finger, CCHC-type"/>
    <property type="match status" value="1"/>
</dbReference>
<keyword evidence="1" id="KW-0863">Zinc-finger</keyword>
<dbReference type="SUPFAM" id="SSF57756">
    <property type="entry name" value="Retrovirus zinc finger-like domains"/>
    <property type="match status" value="1"/>
</dbReference>
<dbReference type="PANTHER" id="PTHR15503:SF42">
    <property type="entry name" value="ZINC FINGER, CCHC-TYPE, RETROTRANSPOSON GAG DOMAIN, ASPARTIC PEPTIDASE DOMAIN PROTEIN-RELATED"/>
    <property type="match status" value="1"/>
</dbReference>
<dbReference type="InterPro" id="IPR005162">
    <property type="entry name" value="Retrotrans_gag_dom"/>
</dbReference>
<dbReference type="PANTHER" id="PTHR15503">
    <property type="entry name" value="LDOC1 RELATED"/>
    <property type="match status" value="1"/>
</dbReference>
<feature type="region of interest" description="Disordered" evidence="2">
    <location>
        <begin position="229"/>
        <end position="268"/>
    </location>
</feature>
<proteinExistence type="predicted"/>
<protein>
    <recommendedName>
        <fullName evidence="3">CCHC-type domain-containing protein</fullName>
    </recommendedName>
</protein>
<feature type="compositionally biased region" description="Low complexity" evidence="2">
    <location>
        <begin position="232"/>
        <end position="267"/>
    </location>
</feature>
<dbReference type="SMART" id="SM00343">
    <property type="entry name" value="ZnF_C2HC"/>
    <property type="match status" value="1"/>
</dbReference>
<accession>A0A9N7RBK8</accession>
<evidence type="ECO:0000256" key="1">
    <source>
        <dbReference type="PROSITE-ProRule" id="PRU00047"/>
    </source>
</evidence>
<keyword evidence="1" id="KW-0479">Metal-binding</keyword>
<dbReference type="InterPro" id="IPR036875">
    <property type="entry name" value="Znf_CCHC_sf"/>
</dbReference>
<dbReference type="Proteomes" id="UP001153555">
    <property type="component" value="Unassembled WGS sequence"/>
</dbReference>
<dbReference type="OrthoDB" id="2431547at2759"/>
<dbReference type="GO" id="GO:0008270">
    <property type="term" value="F:zinc ion binding"/>
    <property type="evidence" value="ECO:0007669"/>
    <property type="project" value="UniProtKB-KW"/>
</dbReference>
<comment type="caution">
    <text evidence="4">The sequence shown here is derived from an EMBL/GenBank/DDBJ whole genome shotgun (WGS) entry which is preliminary data.</text>
</comment>
<dbReference type="InterPro" id="IPR032567">
    <property type="entry name" value="RTL1-rel"/>
</dbReference>
<dbReference type="PROSITE" id="PS50158">
    <property type="entry name" value="ZF_CCHC"/>
    <property type="match status" value="1"/>
</dbReference>
<dbReference type="Gene3D" id="2.40.70.10">
    <property type="entry name" value="Acid Proteases"/>
    <property type="match status" value="1"/>
</dbReference>
<dbReference type="CDD" id="cd00303">
    <property type="entry name" value="retropepsin_like"/>
    <property type="match status" value="1"/>
</dbReference>
<dbReference type="Pfam" id="PF03732">
    <property type="entry name" value="Retrotrans_gag"/>
    <property type="match status" value="1"/>
</dbReference>
<dbReference type="GO" id="GO:0003676">
    <property type="term" value="F:nucleic acid binding"/>
    <property type="evidence" value="ECO:0007669"/>
    <property type="project" value="InterPro"/>
</dbReference>
<evidence type="ECO:0000313" key="5">
    <source>
        <dbReference type="Proteomes" id="UP001153555"/>
    </source>
</evidence>
<keyword evidence="1" id="KW-0862">Zinc</keyword>
<evidence type="ECO:0000256" key="2">
    <source>
        <dbReference type="SAM" id="MobiDB-lite"/>
    </source>
</evidence>
<dbReference type="EMBL" id="CACSLK010024474">
    <property type="protein sequence ID" value="CAA0822971.1"/>
    <property type="molecule type" value="Genomic_DNA"/>
</dbReference>
<reference evidence="4" key="1">
    <citation type="submission" date="2019-12" db="EMBL/GenBank/DDBJ databases">
        <authorList>
            <person name="Scholes J."/>
        </authorList>
    </citation>
    <scope>NUCLEOTIDE SEQUENCE</scope>
</reference>
<feature type="compositionally biased region" description="Low complexity" evidence="2">
    <location>
        <begin position="151"/>
        <end position="162"/>
    </location>
</feature>
<dbReference type="InterPro" id="IPR001878">
    <property type="entry name" value="Znf_CCHC"/>
</dbReference>
<evidence type="ECO:0000259" key="3">
    <source>
        <dbReference type="PROSITE" id="PS50158"/>
    </source>
</evidence>
<dbReference type="Pfam" id="PF08284">
    <property type="entry name" value="RVP_2"/>
    <property type="match status" value="1"/>
</dbReference>
<organism evidence="4 5">
    <name type="scientific">Striga hermonthica</name>
    <name type="common">Purple witchweed</name>
    <name type="synonym">Buchnera hermonthica</name>
    <dbReference type="NCBI Taxonomy" id="68872"/>
    <lineage>
        <taxon>Eukaryota</taxon>
        <taxon>Viridiplantae</taxon>
        <taxon>Streptophyta</taxon>
        <taxon>Embryophyta</taxon>
        <taxon>Tracheophyta</taxon>
        <taxon>Spermatophyta</taxon>
        <taxon>Magnoliopsida</taxon>
        <taxon>eudicotyledons</taxon>
        <taxon>Gunneridae</taxon>
        <taxon>Pentapetalae</taxon>
        <taxon>asterids</taxon>
        <taxon>lamiids</taxon>
        <taxon>Lamiales</taxon>
        <taxon>Orobanchaceae</taxon>
        <taxon>Buchnereae</taxon>
        <taxon>Striga</taxon>
    </lineage>
</organism>
<evidence type="ECO:0000313" key="4">
    <source>
        <dbReference type="EMBL" id="CAA0822971.1"/>
    </source>
</evidence>
<feature type="non-terminal residue" evidence="4">
    <location>
        <position position="411"/>
    </location>
</feature>
<name>A0A9N7RBK8_STRHE</name>
<feature type="compositionally biased region" description="Basic and acidic residues" evidence="2">
    <location>
        <begin position="141"/>
        <end position="150"/>
    </location>
</feature>
<dbReference type="AlphaFoldDB" id="A0A9N7RBK8"/>
<dbReference type="InterPro" id="IPR021109">
    <property type="entry name" value="Peptidase_aspartic_dom_sf"/>
</dbReference>
<feature type="region of interest" description="Disordered" evidence="2">
    <location>
        <begin position="141"/>
        <end position="188"/>
    </location>
</feature>
<keyword evidence="5" id="KW-1185">Reference proteome</keyword>
<sequence length="411" mass="46970">MSPRRERDHPVLPQGIVVAQFRDYHAEKFSGQGDPRIVDEWIQGLELIFELIREKYYPTYYRVEMEQQFLSLKQGTRSVDEYEREFTRLAVFVPDLVRTEAQRAQRFIDGLYPVVRHNIVGHGTQTYARAISIAQEVDASIRREASRDRSQPSAPAQSSTTPPALPVVQPTREKKRKGKGAQTDRRTCQRQQQVLQCPTCGRLHRGECRFGQDICYYCHEPGHFANRCPKKAQLPQQPQQPQQQQQPRQQAQRPPQQQPQRGRQQARVYAVDQVEAEQQPGTMSGMIMLNKVHVFALFDTGATHSFISGRCLDAIGVHAITAVDPLEVSLASGRKIVTSARASDLSLSIGGRSLSTDAYVLEMRDFDLIIGMDWLSFYHADIRCHDREITLYLPEDDLITFFVTQNRSLPH</sequence>